<dbReference type="EMBL" id="SNYO01000003">
    <property type="protein sequence ID" value="TDQ61080.1"/>
    <property type="molecule type" value="Genomic_DNA"/>
</dbReference>
<accession>A0A4R6VHY9</accession>
<name>A0A4R6VHY9_9PSEU</name>
<sequence length="77" mass="8642">MYSGFTDGRSEYLVVVVDTLGRFRDAYGPYALGAAHREAERHRRALAEAGEDTADVRIARHHPVAIPRPRGAWRPEP</sequence>
<proteinExistence type="predicted"/>
<evidence type="ECO:0000313" key="2">
    <source>
        <dbReference type="Proteomes" id="UP000295705"/>
    </source>
</evidence>
<organism evidence="1 2">
    <name type="scientific">Actinomycetospora succinea</name>
    <dbReference type="NCBI Taxonomy" id="663603"/>
    <lineage>
        <taxon>Bacteria</taxon>
        <taxon>Bacillati</taxon>
        <taxon>Actinomycetota</taxon>
        <taxon>Actinomycetes</taxon>
        <taxon>Pseudonocardiales</taxon>
        <taxon>Pseudonocardiaceae</taxon>
        <taxon>Actinomycetospora</taxon>
    </lineage>
</organism>
<reference evidence="1 2" key="1">
    <citation type="submission" date="2019-03" db="EMBL/GenBank/DDBJ databases">
        <title>Genomic Encyclopedia of Type Strains, Phase IV (KMG-IV): sequencing the most valuable type-strain genomes for metagenomic binning, comparative biology and taxonomic classification.</title>
        <authorList>
            <person name="Goeker M."/>
        </authorList>
    </citation>
    <scope>NUCLEOTIDE SEQUENCE [LARGE SCALE GENOMIC DNA]</scope>
    <source>
        <strain evidence="1 2">DSM 45775</strain>
    </source>
</reference>
<protein>
    <submittedName>
        <fullName evidence="1">Uncharacterized protein</fullName>
    </submittedName>
</protein>
<evidence type="ECO:0000313" key="1">
    <source>
        <dbReference type="EMBL" id="TDQ61080.1"/>
    </source>
</evidence>
<dbReference type="AlphaFoldDB" id="A0A4R6VHY9"/>
<keyword evidence="2" id="KW-1185">Reference proteome</keyword>
<comment type="caution">
    <text evidence="1">The sequence shown here is derived from an EMBL/GenBank/DDBJ whole genome shotgun (WGS) entry which is preliminary data.</text>
</comment>
<dbReference type="Proteomes" id="UP000295705">
    <property type="component" value="Unassembled WGS sequence"/>
</dbReference>
<gene>
    <name evidence="1" type="ORF">EV188_103587</name>
</gene>